<comment type="caution">
    <text evidence="2">The sequence shown here is derived from an EMBL/GenBank/DDBJ whole genome shotgun (WGS) entry which is preliminary data.</text>
</comment>
<feature type="region of interest" description="Disordered" evidence="1">
    <location>
        <begin position="71"/>
        <end position="101"/>
    </location>
</feature>
<dbReference type="EMBL" id="BNEA01000001">
    <property type="protein sequence ID" value="GHI50388.1"/>
    <property type="molecule type" value="Genomic_DNA"/>
</dbReference>
<accession>A0ABQ3R3G4</accession>
<reference evidence="3" key="1">
    <citation type="submission" date="2023-07" db="EMBL/GenBank/DDBJ databases">
        <title>Whole genome shotgun sequence of Streptomyces achromogenes subsp. rubradiris NBRC 14000.</title>
        <authorList>
            <person name="Komaki H."/>
            <person name="Tamura T."/>
        </authorList>
    </citation>
    <scope>NUCLEOTIDE SEQUENCE [LARGE SCALE GENOMIC DNA]</scope>
    <source>
        <strain evidence="3">NBRC 14000</strain>
    </source>
</reference>
<protein>
    <submittedName>
        <fullName evidence="2">Uncharacterized protein</fullName>
    </submittedName>
</protein>
<keyword evidence="3" id="KW-1185">Reference proteome</keyword>
<sequence>MNEPTTDRADWRNAIEERQAARRALQDSDASCTCRHPKDRHVKLGGVYCQCQWYYGRGEGKCPCGGYQPQPEDLADQTQPTPPADQATQPPAGCQPQDSCGDPAAHLTARLAPATAREALRGRIAEVLLTTRRADYADLGVKANHREYRFDARCALCTYDVEALADAVLAVLPAPDQEAVPDVRPQTLTSLAAHLDARAVAILRPESQTYAEWQTVIGWLRRLADEARSGQPETD</sequence>
<feature type="compositionally biased region" description="Low complexity" evidence="1">
    <location>
        <begin position="76"/>
        <end position="92"/>
    </location>
</feature>
<dbReference type="RefSeq" id="WP_189999679.1">
    <property type="nucleotide sequence ID" value="NZ_BNCB01000032.1"/>
</dbReference>
<dbReference type="Proteomes" id="UP000646738">
    <property type="component" value="Unassembled WGS sequence"/>
</dbReference>
<evidence type="ECO:0000313" key="2">
    <source>
        <dbReference type="EMBL" id="GHI50388.1"/>
    </source>
</evidence>
<proteinExistence type="predicted"/>
<gene>
    <name evidence="2" type="ORF">Srubr_02340</name>
</gene>
<evidence type="ECO:0000313" key="3">
    <source>
        <dbReference type="Proteomes" id="UP000646738"/>
    </source>
</evidence>
<name>A0ABQ3R3G4_STRRR</name>
<evidence type="ECO:0000256" key="1">
    <source>
        <dbReference type="SAM" id="MobiDB-lite"/>
    </source>
</evidence>
<organism evidence="2 3">
    <name type="scientific">Streptomyces rubradiris</name>
    <name type="common">Streptomyces achromogenes subsp. rubradiris</name>
    <dbReference type="NCBI Taxonomy" id="285531"/>
    <lineage>
        <taxon>Bacteria</taxon>
        <taxon>Bacillati</taxon>
        <taxon>Actinomycetota</taxon>
        <taxon>Actinomycetes</taxon>
        <taxon>Kitasatosporales</taxon>
        <taxon>Streptomycetaceae</taxon>
        <taxon>Streptomyces</taxon>
    </lineage>
</organism>